<accession>A0A8J4Y976</accession>
<evidence type="ECO:0000259" key="4">
    <source>
        <dbReference type="PROSITE" id="PS50025"/>
    </source>
</evidence>
<sequence length="536" mass="56986">MHFDHMLLYHKQQLSTTLGVGVRDAGVITCQEDATLAPNAAAQCVGGCWVGLGDAFSVVDANSSAVVGPQVVVRGPCSCATTTTPPLGPSCSPNTCLNGGRCLTTSSGTRCICPHGTRGPRCKVLCRRFQGSEEQQAIGGGVPGGEWAWVPPIPPCAQVHVSVEVLTTAGTAALLYSGPEHGVEQGPGNRQLLLELREGRPALQLHHGNGLASLSLTTVASLADNTWHRIDLVWKHQVVEMIVDLCLGGSWDEAPPTSEPPHNHTSPSLLPGGHACRGTATLPQDARVLSTKGVLQVGGIAHPHHVTMDGNETLSRPPHFHGCIRNLRVNGELVDLGSTLLSRASPPGCAAADCLARHRHCGTHARSVGSRTVCYWCRGSPGSLRCECLPGWGGADCASPTTPTTFLHNSYVKLALSFSPLAYTTSIALRYIGHLLMRLWGIGGGVALDDESRFGWKRNKEGPRGSTCCTTEFRTLMRSGELVVLSSQHGRDSWSVQLAGGRLCSVLHLHPRPPSWLCLSRATLTDGRWHSLTATR</sequence>
<feature type="domain" description="Laminin G" evidence="4">
    <location>
        <begin position="137"/>
        <end position="354"/>
    </location>
</feature>
<reference evidence="6" key="1">
    <citation type="submission" date="2020-07" db="EMBL/GenBank/DDBJ databases">
        <title>The High-quality genome of the commercially important snow crab, Chionoecetes opilio.</title>
        <authorList>
            <person name="Jeong J.-H."/>
            <person name="Ryu S."/>
        </authorList>
    </citation>
    <scope>NUCLEOTIDE SEQUENCE</scope>
    <source>
        <strain evidence="6">MADBK_172401_WGS</strain>
        <tissue evidence="6">Digestive gland</tissue>
    </source>
</reference>
<feature type="domain" description="EGF-like" evidence="5">
    <location>
        <begin position="87"/>
        <end position="123"/>
    </location>
</feature>
<dbReference type="Pfam" id="PF00008">
    <property type="entry name" value="EGF"/>
    <property type="match status" value="1"/>
</dbReference>
<comment type="caution">
    <text evidence="6">The sequence shown here is derived from an EMBL/GenBank/DDBJ whole genome shotgun (WGS) entry which is preliminary data.</text>
</comment>
<dbReference type="InterPro" id="IPR001791">
    <property type="entry name" value="Laminin_G"/>
</dbReference>
<dbReference type="SMART" id="SM00181">
    <property type="entry name" value="EGF"/>
    <property type="match status" value="2"/>
</dbReference>
<evidence type="ECO:0000313" key="6">
    <source>
        <dbReference type="EMBL" id="KAG0722458.1"/>
    </source>
</evidence>
<dbReference type="Gene3D" id="2.60.120.200">
    <property type="match status" value="2"/>
</dbReference>
<evidence type="ECO:0000256" key="2">
    <source>
        <dbReference type="PROSITE-ProRule" id="PRU00076"/>
    </source>
</evidence>
<dbReference type="SMART" id="SM00282">
    <property type="entry name" value="LamG"/>
    <property type="match status" value="1"/>
</dbReference>
<dbReference type="OrthoDB" id="26203at2759"/>
<organism evidence="6 7">
    <name type="scientific">Chionoecetes opilio</name>
    <name type="common">Atlantic snow crab</name>
    <name type="synonym">Cancer opilio</name>
    <dbReference type="NCBI Taxonomy" id="41210"/>
    <lineage>
        <taxon>Eukaryota</taxon>
        <taxon>Metazoa</taxon>
        <taxon>Ecdysozoa</taxon>
        <taxon>Arthropoda</taxon>
        <taxon>Crustacea</taxon>
        <taxon>Multicrustacea</taxon>
        <taxon>Malacostraca</taxon>
        <taxon>Eumalacostraca</taxon>
        <taxon>Eucarida</taxon>
        <taxon>Decapoda</taxon>
        <taxon>Pleocyemata</taxon>
        <taxon>Brachyura</taxon>
        <taxon>Eubrachyura</taxon>
        <taxon>Majoidea</taxon>
        <taxon>Majidae</taxon>
        <taxon>Chionoecetes</taxon>
    </lineage>
</organism>
<evidence type="ECO:0000259" key="5">
    <source>
        <dbReference type="PROSITE" id="PS50026"/>
    </source>
</evidence>
<dbReference type="InterPro" id="IPR013320">
    <property type="entry name" value="ConA-like_dom_sf"/>
</dbReference>
<dbReference type="CDD" id="cd00110">
    <property type="entry name" value="LamG"/>
    <property type="match status" value="1"/>
</dbReference>
<dbReference type="PROSITE" id="PS00022">
    <property type="entry name" value="EGF_1"/>
    <property type="match status" value="1"/>
</dbReference>
<evidence type="ECO:0000313" key="7">
    <source>
        <dbReference type="Proteomes" id="UP000770661"/>
    </source>
</evidence>
<gene>
    <name evidence="6" type="primary">CadN_37</name>
    <name evidence="6" type="ORF">GWK47_005996</name>
</gene>
<dbReference type="AlphaFoldDB" id="A0A8J4Y976"/>
<dbReference type="PROSITE" id="PS50026">
    <property type="entry name" value="EGF_3"/>
    <property type="match status" value="1"/>
</dbReference>
<dbReference type="EMBL" id="JACEEZ010009492">
    <property type="protein sequence ID" value="KAG0722458.1"/>
    <property type="molecule type" value="Genomic_DNA"/>
</dbReference>
<proteinExistence type="predicted"/>
<keyword evidence="7" id="KW-1185">Reference proteome</keyword>
<keyword evidence="1 2" id="KW-1015">Disulfide bond</keyword>
<dbReference type="PANTHER" id="PTHR15036">
    <property type="entry name" value="PIKACHURIN-LIKE PROTEIN"/>
    <property type="match status" value="1"/>
</dbReference>
<dbReference type="SUPFAM" id="SSF49899">
    <property type="entry name" value="Concanavalin A-like lectins/glucanases"/>
    <property type="match status" value="2"/>
</dbReference>
<dbReference type="PANTHER" id="PTHR15036:SF85">
    <property type="entry name" value="SP2353, ISOFORM A"/>
    <property type="match status" value="1"/>
</dbReference>
<comment type="caution">
    <text evidence="2">Lacks conserved residue(s) required for the propagation of feature annotation.</text>
</comment>
<evidence type="ECO:0000256" key="3">
    <source>
        <dbReference type="SAM" id="MobiDB-lite"/>
    </source>
</evidence>
<dbReference type="InterPro" id="IPR000742">
    <property type="entry name" value="EGF"/>
</dbReference>
<dbReference type="Pfam" id="PF02210">
    <property type="entry name" value="Laminin_G_2"/>
    <property type="match status" value="1"/>
</dbReference>
<dbReference type="CDD" id="cd00054">
    <property type="entry name" value="EGF_CA"/>
    <property type="match status" value="1"/>
</dbReference>
<evidence type="ECO:0000256" key="1">
    <source>
        <dbReference type="ARBA" id="ARBA00023157"/>
    </source>
</evidence>
<dbReference type="Proteomes" id="UP000770661">
    <property type="component" value="Unassembled WGS sequence"/>
</dbReference>
<feature type="disulfide bond" evidence="2">
    <location>
        <begin position="113"/>
        <end position="122"/>
    </location>
</feature>
<name>A0A8J4Y976_CHIOP</name>
<protein>
    <submittedName>
        <fullName evidence="6">Neural-cadherin</fullName>
    </submittedName>
</protein>
<keyword evidence="2" id="KW-0245">EGF-like domain</keyword>
<dbReference type="GO" id="GO:0016020">
    <property type="term" value="C:membrane"/>
    <property type="evidence" value="ECO:0007669"/>
    <property type="project" value="UniProtKB-SubCell"/>
</dbReference>
<dbReference type="PROSITE" id="PS50025">
    <property type="entry name" value="LAM_G_DOMAIN"/>
    <property type="match status" value="1"/>
</dbReference>
<dbReference type="Gene3D" id="2.10.25.10">
    <property type="entry name" value="Laminin"/>
    <property type="match status" value="1"/>
</dbReference>
<feature type="region of interest" description="Disordered" evidence="3">
    <location>
        <begin position="253"/>
        <end position="276"/>
    </location>
</feature>
<dbReference type="InterPro" id="IPR050372">
    <property type="entry name" value="Neurexin-related_CASP"/>
</dbReference>